<dbReference type="PROSITE" id="PS00518">
    <property type="entry name" value="ZF_RING_1"/>
    <property type="match status" value="1"/>
</dbReference>
<evidence type="ECO:0000256" key="10">
    <source>
        <dbReference type="ARBA" id="ARBA00022771"/>
    </source>
</evidence>
<evidence type="ECO:0000256" key="7">
    <source>
        <dbReference type="ARBA" id="ARBA00022618"/>
    </source>
</evidence>
<dbReference type="GO" id="GO:0016605">
    <property type="term" value="C:PML body"/>
    <property type="evidence" value="ECO:0007669"/>
    <property type="project" value="UniProtKB-SubCell"/>
</dbReference>
<dbReference type="GO" id="GO:0008270">
    <property type="term" value="F:zinc ion binding"/>
    <property type="evidence" value="ECO:0007669"/>
    <property type="project" value="UniProtKB-KW"/>
</dbReference>
<keyword evidence="15" id="KW-0131">Cell cycle</keyword>
<evidence type="ECO:0000256" key="14">
    <source>
        <dbReference type="ARBA" id="ARBA00023242"/>
    </source>
</evidence>
<dbReference type="InterPro" id="IPR001841">
    <property type="entry name" value="Znf_RING"/>
</dbReference>
<comment type="catalytic activity">
    <reaction evidence="1">
        <text>S-ubiquitinyl-[E2 ubiquitin-conjugating enzyme]-L-cysteine + [acceptor protein]-L-lysine = [E2 ubiquitin-conjugating enzyme]-L-cysteine + N(6)-ubiquitinyl-[acceptor protein]-L-lysine.</text>
        <dbReference type="EC" id="2.3.2.27"/>
    </reaction>
</comment>
<dbReference type="PROSITE" id="PS50089">
    <property type="entry name" value="ZF_RING_2"/>
    <property type="match status" value="1"/>
</dbReference>
<comment type="caution">
    <text evidence="22">The sequence shown here is derived from an EMBL/GenBank/DDBJ whole genome shotgun (WGS) entry which is preliminary data.</text>
</comment>
<dbReference type="Pfam" id="PF17979">
    <property type="entry name" value="zf-CRD"/>
    <property type="match status" value="1"/>
</dbReference>
<feature type="domain" description="RING-type" evidence="21">
    <location>
        <begin position="182"/>
        <end position="221"/>
    </location>
</feature>
<dbReference type="Gene3D" id="2.60.200.20">
    <property type="match status" value="1"/>
</dbReference>
<evidence type="ECO:0000259" key="21">
    <source>
        <dbReference type="PROSITE" id="PS50089"/>
    </source>
</evidence>
<dbReference type="SMART" id="SM00240">
    <property type="entry name" value="FHA"/>
    <property type="match status" value="1"/>
</dbReference>
<dbReference type="GO" id="GO:0016567">
    <property type="term" value="P:protein ubiquitination"/>
    <property type="evidence" value="ECO:0007669"/>
    <property type="project" value="UniProtKB-UniPathway"/>
</dbReference>
<evidence type="ECO:0000256" key="19">
    <source>
        <dbReference type="SAM" id="MobiDB-lite"/>
    </source>
</evidence>
<evidence type="ECO:0000256" key="18">
    <source>
        <dbReference type="PROSITE-ProRule" id="PRU00175"/>
    </source>
</evidence>
<evidence type="ECO:0000256" key="1">
    <source>
        <dbReference type="ARBA" id="ARBA00000900"/>
    </source>
</evidence>
<dbReference type="GO" id="GO:0006511">
    <property type="term" value="P:ubiquitin-dependent protein catabolic process"/>
    <property type="evidence" value="ECO:0007669"/>
    <property type="project" value="TreeGrafter"/>
</dbReference>
<proteinExistence type="inferred from homology"/>
<evidence type="ECO:0000256" key="3">
    <source>
        <dbReference type="ARBA" id="ARBA00004906"/>
    </source>
</evidence>
<reference evidence="22" key="1">
    <citation type="submission" date="2021-02" db="EMBL/GenBank/DDBJ databases">
        <authorList>
            <person name="Nowell W R."/>
        </authorList>
    </citation>
    <scope>NUCLEOTIDE SEQUENCE</scope>
</reference>
<dbReference type="GO" id="GO:0051301">
    <property type="term" value="P:cell division"/>
    <property type="evidence" value="ECO:0007669"/>
    <property type="project" value="UniProtKB-KW"/>
</dbReference>
<evidence type="ECO:0000256" key="12">
    <source>
        <dbReference type="ARBA" id="ARBA00022786"/>
    </source>
</evidence>
<dbReference type="InterPro" id="IPR040909">
    <property type="entry name" value="CHFR_Znf-CRD"/>
</dbReference>
<accession>A0A814J5E2</accession>
<evidence type="ECO:0000256" key="17">
    <source>
        <dbReference type="ARBA" id="ARBA00031332"/>
    </source>
</evidence>
<keyword evidence="8" id="KW-0808">Transferase</keyword>
<keyword evidence="14" id="KW-0539">Nucleus</keyword>
<dbReference type="InterPro" id="IPR013083">
    <property type="entry name" value="Znf_RING/FYVE/PHD"/>
</dbReference>
<feature type="compositionally biased region" description="Polar residues" evidence="19">
    <location>
        <begin position="133"/>
        <end position="142"/>
    </location>
</feature>
<dbReference type="InterPro" id="IPR016024">
    <property type="entry name" value="ARM-type_fold"/>
</dbReference>
<dbReference type="Pfam" id="PF00498">
    <property type="entry name" value="FHA"/>
    <property type="match status" value="1"/>
</dbReference>
<dbReference type="AlphaFoldDB" id="A0A814J5E2"/>
<protein>
    <recommendedName>
        <fullName evidence="6">E3 ubiquitin-protein ligase CHFR</fullName>
        <ecNumber evidence="5">2.3.2.27</ecNumber>
    </recommendedName>
    <alternativeName>
        <fullName evidence="17">Checkpoint with forkhead and RING finger domains protein</fullName>
    </alternativeName>
    <alternativeName>
        <fullName evidence="16">RING-type E3 ubiquitin transferase CHFR</fullName>
    </alternativeName>
</protein>
<dbReference type="InterPro" id="IPR000253">
    <property type="entry name" value="FHA_dom"/>
</dbReference>
<keyword evidence="9" id="KW-0479">Metal-binding</keyword>
<feature type="region of interest" description="Disordered" evidence="19">
    <location>
        <begin position="283"/>
        <end position="333"/>
    </location>
</feature>
<evidence type="ECO:0000259" key="20">
    <source>
        <dbReference type="PROSITE" id="PS50006"/>
    </source>
</evidence>
<keyword evidence="7" id="KW-0132">Cell division</keyword>
<keyword evidence="10 18" id="KW-0863">Zinc-finger</keyword>
<dbReference type="PROSITE" id="PS50006">
    <property type="entry name" value="FHA_DOMAIN"/>
    <property type="match status" value="1"/>
</dbReference>
<name>A0A814J5E2_ADIRI</name>
<feature type="region of interest" description="Disordered" evidence="19">
    <location>
        <begin position="123"/>
        <end position="142"/>
    </location>
</feature>
<dbReference type="PANTHER" id="PTHR16079">
    <property type="entry name" value="UBIQUITIN LIGASE PROTEIN CHFR"/>
    <property type="match status" value="1"/>
</dbReference>
<evidence type="ECO:0000313" key="23">
    <source>
        <dbReference type="Proteomes" id="UP000663828"/>
    </source>
</evidence>
<feature type="domain" description="FHA" evidence="20">
    <location>
        <begin position="28"/>
        <end position="77"/>
    </location>
</feature>
<evidence type="ECO:0000256" key="15">
    <source>
        <dbReference type="ARBA" id="ARBA00023306"/>
    </source>
</evidence>
<dbReference type="Proteomes" id="UP000663828">
    <property type="component" value="Unassembled WGS sequence"/>
</dbReference>
<dbReference type="SUPFAM" id="SSF57850">
    <property type="entry name" value="RING/U-box"/>
    <property type="match status" value="1"/>
</dbReference>
<evidence type="ECO:0000256" key="8">
    <source>
        <dbReference type="ARBA" id="ARBA00022679"/>
    </source>
</evidence>
<organism evidence="22 23">
    <name type="scientific">Adineta ricciae</name>
    <name type="common">Rotifer</name>
    <dbReference type="NCBI Taxonomy" id="249248"/>
    <lineage>
        <taxon>Eukaryota</taxon>
        <taxon>Metazoa</taxon>
        <taxon>Spiralia</taxon>
        <taxon>Gnathifera</taxon>
        <taxon>Rotifera</taxon>
        <taxon>Eurotatoria</taxon>
        <taxon>Bdelloidea</taxon>
        <taxon>Adinetida</taxon>
        <taxon>Adinetidae</taxon>
        <taxon>Adineta</taxon>
    </lineage>
</organism>
<sequence length="559" mass="64133">MSSKDESALFRLKNLIDHSVISIYKNQFKIGRASTNDLTIENNRYVSSAHCTFEFNDGHIYIRDTSSNGTLINRTKKINKNESPLELQTGDIIHLVFRKDEPTANIILQLELPLVTKTLSQSDNKLKRKHSDTPSNSFVTTNDTKENVDLSTMSTDVELKRMKTNEDSAMKAGDDMEDILTCVCCQEIMNNPICLEPCLHAFCSDCYHSWEAVQRTCPKCRAKVIGKKKNVVINGILEAYFKAYPHKRPALQAIDNIKAKPKTIVNANNAVDSNGMYLRRDINSHDDENEDDDDEDDDENEDEDDDDEENEDEDDEDENDQMDDDGDDDEDHFVLLMPNTVPDARFMCRQCPPIALAVRADASVIPTGYRCRPGQKHIICQCCVQPMPDRSDELNIHQSCEICHQYFCNIYFKQCQRQGCLGCLNQLRNFNFGARHLTNLVNDNPTETQIVQSYLTTHHLTTRELLIECCQRLDRKEFACTDIDRNAPAPSSKVVCYKCGLRIFKELAYQFRVALKPKDISPIAMRNRENCYYGKHCRTQYTKPAHAQKYNHACEQIRF</sequence>
<comment type="subcellular location">
    <subcellularLocation>
        <location evidence="2">Nucleus</location>
        <location evidence="2">PML body</location>
    </subcellularLocation>
</comment>
<dbReference type="SUPFAM" id="SSF48371">
    <property type="entry name" value="ARM repeat"/>
    <property type="match status" value="1"/>
</dbReference>
<evidence type="ECO:0000256" key="13">
    <source>
        <dbReference type="ARBA" id="ARBA00022833"/>
    </source>
</evidence>
<comment type="similarity">
    <text evidence="4">Belongs to the CHFR family.</text>
</comment>
<keyword evidence="13" id="KW-0862">Zinc</keyword>
<evidence type="ECO:0000256" key="4">
    <source>
        <dbReference type="ARBA" id="ARBA00005797"/>
    </source>
</evidence>
<evidence type="ECO:0000256" key="16">
    <source>
        <dbReference type="ARBA" id="ARBA00029800"/>
    </source>
</evidence>
<dbReference type="EMBL" id="CAJNOR010000898">
    <property type="protein sequence ID" value="CAF1032185.1"/>
    <property type="molecule type" value="Genomic_DNA"/>
</dbReference>
<keyword evidence="23" id="KW-1185">Reference proteome</keyword>
<keyword evidence="11" id="KW-0498">Mitosis</keyword>
<dbReference type="InterPro" id="IPR008984">
    <property type="entry name" value="SMAD_FHA_dom_sf"/>
</dbReference>
<dbReference type="GO" id="GO:0061630">
    <property type="term" value="F:ubiquitin protein ligase activity"/>
    <property type="evidence" value="ECO:0007669"/>
    <property type="project" value="UniProtKB-EC"/>
</dbReference>
<gene>
    <name evidence="22" type="ORF">XAT740_LOCUS14809</name>
</gene>
<keyword evidence="12" id="KW-0833">Ubl conjugation pathway</keyword>
<dbReference type="UniPathway" id="UPA00143"/>
<dbReference type="SUPFAM" id="SSF49879">
    <property type="entry name" value="SMAD/FHA domain"/>
    <property type="match status" value="1"/>
</dbReference>
<dbReference type="Gene3D" id="3.30.40.140">
    <property type="match status" value="1"/>
</dbReference>
<dbReference type="InterPro" id="IPR017907">
    <property type="entry name" value="Znf_RING_CS"/>
</dbReference>
<evidence type="ECO:0000256" key="5">
    <source>
        <dbReference type="ARBA" id="ARBA00012483"/>
    </source>
</evidence>
<evidence type="ECO:0000313" key="22">
    <source>
        <dbReference type="EMBL" id="CAF1032185.1"/>
    </source>
</evidence>
<evidence type="ECO:0000256" key="2">
    <source>
        <dbReference type="ARBA" id="ARBA00004322"/>
    </source>
</evidence>
<dbReference type="InterPro" id="IPR052256">
    <property type="entry name" value="E3_ubiquitin-ligase_CHFR"/>
</dbReference>
<feature type="compositionally biased region" description="Acidic residues" evidence="19">
    <location>
        <begin position="287"/>
        <end position="331"/>
    </location>
</feature>
<evidence type="ECO:0000256" key="9">
    <source>
        <dbReference type="ARBA" id="ARBA00022723"/>
    </source>
</evidence>
<dbReference type="PANTHER" id="PTHR16079:SF4">
    <property type="entry name" value="E3 UBIQUITIN-PROTEIN LIGASE CHFR"/>
    <property type="match status" value="1"/>
</dbReference>
<evidence type="ECO:0000256" key="6">
    <source>
        <dbReference type="ARBA" id="ARBA00017908"/>
    </source>
</evidence>
<evidence type="ECO:0000256" key="11">
    <source>
        <dbReference type="ARBA" id="ARBA00022776"/>
    </source>
</evidence>
<comment type="pathway">
    <text evidence="3">Protein modification; protein ubiquitination.</text>
</comment>
<dbReference type="EC" id="2.3.2.27" evidence="5"/>
<dbReference type="Gene3D" id="3.30.40.10">
    <property type="entry name" value="Zinc/RING finger domain, C3HC4 (zinc finger)"/>
    <property type="match status" value="1"/>
</dbReference>